<proteinExistence type="predicted"/>
<dbReference type="Pfam" id="PF09676">
    <property type="entry name" value="TraV"/>
    <property type="match status" value="1"/>
</dbReference>
<protein>
    <submittedName>
        <fullName evidence="2">Type IV conjugative transfer system lipoprotein (TraV)</fullName>
    </submittedName>
</protein>
<feature type="region of interest" description="Disordered" evidence="1">
    <location>
        <begin position="141"/>
        <end position="176"/>
    </location>
</feature>
<keyword evidence="2" id="KW-0449">Lipoprotein</keyword>
<evidence type="ECO:0000313" key="2">
    <source>
        <dbReference type="EMBL" id="EIC28458.1"/>
    </source>
</evidence>
<gene>
    <name evidence="2" type="ORF">Metal_0613</name>
</gene>
<feature type="compositionally biased region" description="Polar residues" evidence="1">
    <location>
        <begin position="167"/>
        <end position="176"/>
    </location>
</feature>
<dbReference type="PROSITE" id="PS51257">
    <property type="entry name" value="PROKAR_LIPOPROTEIN"/>
    <property type="match status" value="1"/>
</dbReference>
<dbReference type="InterPro" id="IPR014118">
    <property type="entry name" value="T4SS_TraV"/>
</dbReference>
<dbReference type="RefSeq" id="WP_005369503.1">
    <property type="nucleotide sequence ID" value="NZ_CM001475.1"/>
</dbReference>
<reference evidence="2 3" key="1">
    <citation type="journal article" date="2013" name="Genome Announc.">
        <title>Genome Sequence of the Obligate Gammaproteobacterial Methanotroph Methylomicrobium album Strain BG8.</title>
        <authorList>
            <person name="Kits K.D."/>
            <person name="Kalyuzhnaya M.G."/>
            <person name="Klotz M.G."/>
            <person name="Jetten M.S."/>
            <person name="Op den Camp H.J."/>
            <person name="Vuilleumier S."/>
            <person name="Bringel F."/>
            <person name="Dispirito A.A."/>
            <person name="Murrell J.C."/>
            <person name="Bruce D."/>
            <person name="Cheng J.F."/>
            <person name="Copeland A."/>
            <person name="Goodwin L."/>
            <person name="Hauser L."/>
            <person name="Lajus A."/>
            <person name="Land M.L."/>
            <person name="Lapidus A."/>
            <person name="Lucas S."/>
            <person name="Medigue C."/>
            <person name="Pitluck S."/>
            <person name="Woyke T."/>
            <person name="Zeytun A."/>
            <person name="Stein L.Y."/>
        </authorList>
    </citation>
    <scope>NUCLEOTIDE SEQUENCE [LARGE SCALE GENOMIC DNA]</scope>
    <source>
        <strain evidence="2 3">BG8</strain>
    </source>
</reference>
<dbReference type="Proteomes" id="UP000005090">
    <property type="component" value="Chromosome"/>
</dbReference>
<dbReference type="eggNOG" id="ENOG502ZAIP">
    <property type="taxonomic scope" value="Bacteria"/>
</dbReference>
<evidence type="ECO:0000313" key="3">
    <source>
        <dbReference type="Proteomes" id="UP000005090"/>
    </source>
</evidence>
<sequence>MSPRRLILTVLLGWVVILSTGCATQYGCKGMPDDPKCLSTTEAYQVTDKALPEPPKPEPPQVEAVKAGAIAPFPRHARQPVPKIEDPTPIRTPAQVMRIWIAPWEDSDGDLMVSGYVYTELEPRRWMIGKSAPTVSPSLIPLQIEQRPPERPLDRDQAVSETEGMPSGTSKAPNTH</sequence>
<dbReference type="HOGENOM" id="CLU_108373_0_0_6"/>
<organism evidence="2 3">
    <name type="scientific">Methylomicrobium album BG8</name>
    <dbReference type="NCBI Taxonomy" id="686340"/>
    <lineage>
        <taxon>Bacteria</taxon>
        <taxon>Pseudomonadati</taxon>
        <taxon>Pseudomonadota</taxon>
        <taxon>Gammaproteobacteria</taxon>
        <taxon>Methylococcales</taxon>
        <taxon>Methylococcaceae</taxon>
        <taxon>Methylomicrobium</taxon>
    </lineage>
</organism>
<keyword evidence="3" id="KW-1185">Reference proteome</keyword>
<dbReference type="STRING" id="686340.Metal_0613"/>
<dbReference type="AlphaFoldDB" id="H8GPJ6"/>
<name>H8GPJ6_METAL</name>
<dbReference type="EMBL" id="CM001475">
    <property type="protein sequence ID" value="EIC28458.1"/>
    <property type="molecule type" value="Genomic_DNA"/>
</dbReference>
<accession>H8GPJ6</accession>
<feature type="compositionally biased region" description="Basic and acidic residues" evidence="1">
    <location>
        <begin position="147"/>
        <end position="158"/>
    </location>
</feature>
<evidence type="ECO:0000256" key="1">
    <source>
        <dbReference type="SAM" id="MobiDB-lite"/>
    </source>
</evidence>